<accession>A0A4C1YRK0</accession>
<keyword evidence="3" id="KW-1185">Reference proteome</keyword>
<reference evidence="2 3" key="1">
    <citation type="journal article" date="2019" name="Commun. Biol.">
        <title>The bagworm genome reveals a unique fibroin gene that provides high tensile strength.</title>
        <authorList>
            <person name="Kono N."/>
            <person name="Nakamura H."/>
            <person name="Ohtoshi R."/>
            <person name="Tomita M."/>
            <person name="Numata K."/>
            <person name="Arakawa K."/>
        </authorList>
    </citation>
    <scope>NUCLEOTIDE SEQUENCE [LARGE SCALE GENOMIC DNA]</scope>
</reference>
<dbReference type="AlphaFoldDB" id="A0A4C1YRK0"/>
<organism evidence="2 3">
    <name type="scientific">Eumeta variegata</name>
    <name type="common">Bagworm moth</name>
    <name type="synonym">Eumeta japonica</name>
    <dbReference type="NCBI Taxonomy" id="151549"/>
    <lineage>
        <taxon>Eukaryota</taxon>
        <taxon>Metazoa</taxon>
        <taxon>Ecdysozoa</taxon>
        <taxon>Arthropoda</taxon>
        <taxon>Hexapoda</taxon>
        <taxon>Insecta</taxon>
        <taxon>Pterygota</taxon>
        <taxon>Neoptera</taxon>
        <taxon>Endopterygota</taxon>
        <taxon>Lepidoptera</taxon>
        <taxon>Glossata</taxon>
        <taxon>Ditrysia</taxon>
        <taxon>Tineoidea</taxon>
        <taxon>Psychidae</taxon>
        <taxon>Oiketicinae</taxon>
        <taxon>Eumeta</taxon>
    </lineage>
</organism>
<comment type="caution">
    <text evidence="2">The sequence shown here is derived from an EMBL/GenBank/DDBJ whole genome shotgun (WGS) entry which is preliminary data.</text>
</comment>
<feature type="region of interest" description="Disordered" evidence="1">
    <location>
        <begin position="19"/>
        <end position="66"/>
    </location>
</feature>
<proteinExistence type="predicted"/>
<name>A0A4C1YRK0_EUMVA</name>
<sequence length="73" mass="7384">MAVSANVAADVHMATITKAGPHPFPLIPPSPHSAVTPPLGAYPAAPPQPQGPFIPAPPHQAAPQYGGKKCAVF</sequence>
<gene>
    <name evidence="2" type="ORF">EVAR_63433_1</name>
</gene>
<protein>
    <submittedName>
        <fullName evidence="2">Uncharacterized protein</fullName>
    </submittedName>
</protein>
<evidence type="ECO:0000313" key="2">
    <source>
        <dbReference type="EMBL" id="GBP78748.1"/>
    </source>
</evidence>
<dbReference type="EMBL" id="BGZK01001384">
    <property type="protein sequence ID" value="GBP78748.1"/>
    <property type="molecule type" value="Genomic_DNA"/>
</dbReference>
<evidence type="ECO:0000313" key="3">
    <source>
        <dbReference type="Proteomes" id="UP000299102"/>
    </source>
</evidence>
<feature type="compositionally biased region" description="Pro residues" evidence="1">
    <location>
        <begin position="44"/>
        <end position="60"/>
    </location>
</feature>
<dbReference type="Proteomes" id="UP000299102">
    <property type="component" value="Unassembled WGS sequence"/>
</dbReference>
<evidence type="ECO:0000256" key="1">
    <source>
        <dbReference type="SAM" id="MobiDB-lite"/>
    </source>
</evidence>
<feature type="compositionally biased region" description="Pro residues" evidence="1">
    <location>
        <begin position="22"/>
        <end position="31"/>
    </location>
</feature>